<dbReference type="EMBL" id="JABBWG010000043">
    <property type="protein sequence ID" value="KAG1807439.1"/>
    <property type="molecule type" value="Genomic_DNA"/>
</dbReference>
<protein>
    <submittedName>
        <fullName evidence="2">Uncharacterized protein</fullName>
    </submittedName>
</protein>
<dbReference type="RefSeq" id="XP_041188042.1">
    <property type="nucleotide sequence ID" value="XM_041336846.1"/>
</dbReference>
<evidence type="ECO:0000256" key="1">
    <source>
        <dbReference type="SAM" id="Phobius"/>
    </source>
</evidence>
<evidence type="ECO:0000313" key="2">
    <source>
        <dbReference type="EMBL" id="KAG1807439.1"/>
    </source>
</evidence>
<keyword evidence="3" id="KW-1185">Reference proteome</keyword>
<comment type="caution">
    <text evidence="2">The sequence shown here is derived from an EMBL/GenBank/DDBJ whole genome shotgun (WGS) entry which is preliminary data.</text>
</comment>
<name>A0A9P7E0D0_9AGAM</name>
<evidence type="ECO:0000313" key="3">
    <source>
        <dbReference type="Proteomes" id="UP000807769"/>
    </source>
</evidence>
<keyword evidence="1" id="KW-1133">Transmembrane helix</keyword>
<dbReference type="GeneID" id="64630862"/>
<keyword evidence="1" id="KW-0472">Membrane</keyword>
<dbReference type="Proteomes" id="UP000807769">
    <property type="component" value="Unassembled WGS sequence"/>
</dbReference>
<feature type="transmembrane region" description="Helical" evidence="1">
    <location>
        <begin position="14"/>
        <end position="34"/>
    </location>
</feature>
<dbReference type="OrthoDB" id="2679808at2759"/>
<proteinExistence type="predicted"/>
<dbReference type="AlphaFoldDB" id="A0A9P7E0D0"/>
<keyword evidence="1" id="KW-0812">Transmembrane</keyword>
<sequence length="66" mass="7780">MAANSMELMWGPGFIGFIIATAFYGTVFGQYLFYVRWFPRDSRKLKLFVSPTYVHQRKNRRSTPLI</sequence>
<reference evidence="2" key="1">
    <citation type="journal article" date="2020" name="New Phytol.">
        <title>Comparative genomics reveals dynamic genome evolution in host specialist ectomycorrhizal fungi.</title>
        <authorList>
            <person name="Lofgren L.A."/>
            <person name="Nguyen N.H."/>
            <person name="Vilgalys R."/>
            <person name="Ruytinx J."/>
            <person name="Liao H.L."/>
            <person name="Branco S."/>
            <person name="Kuo A."/>
            <person name="LaButti K."/>
            <person name="Lipzen A."/>
            <person name="Andreopoulos W."/>
            <person name="Pangilinan J."/>
            <person name="Riley R."/>
            <person name="Hundley H."/>
            <person name="Na H."/>
            <person name="Barry K."/>
            <person name="Grigoriev I.V."/>
            <person name="Stajich J.E."/>
            <person name="Kennedy P.G."/>
        </authorList>
    </citation>
    <scope>NUCLEOTIDE SEQUENCE</scope>
    <source>
        <strain evidence="2">MN1</strain>
    </source>
</reference>
<organism evidence="2 3">
    <name type="scientific">Suillus subaureus</name>
    <dbReference type="NCBI Taxonomy" id="48587"/>
    <lineage>
        <taxon>Eukaryota</taxon>
        <taxon>Fungi</taxon>
        <taxon>Dikarya</taxon>
        <taxon>Basidiomycota</taxon>
        <taxon>Agaricomycotina</taxon>
        <taxon>Agaricomycetes</taxon>
        <taxon>Agaricomycetidae</taxon>
        <taxon>Boletales</taxon>
        <taxon>Suillineae</taxon>
        <taxon>Suillaceae</taxon>
        <taxon>Suillus</taxon>
    </lineage>
</organism>
<gene>
    <name evidence="2" type="ORF">BJ212DRAFT_1386710</name>
</gene>
<accession>A0A9P7E0D0</accession>